<dbReference type="InterPro" id="IPR013083">
    <property type="entry name" value="Znf_RING/FYVE/PHD"/>
</dbReference>
<evidence type="ECO:0000259" key="3">
    <source>
        <dbReference type="PROSITE" id="PS50089"/>
    </source>
</evidence>
<keyword evidence="1" id="KW-0863">Zinc-finger</keyword>
<evidence type="ECO:0000313" key="5">
    <source>
        <dbReference type="Proteomes" id="UP000187209"/>
    </source>
</evidence>
<dbReference type="InterPro" id="IPR045194">
    <property type="entry name" value="MGRN1/RNF157-like"/>
</dbReference>
<comment type="caution">
    <text evidence="4">The sequence shown here is derived from an EMBL/GenBank/DDBJ whole genome shotgun (WGS) entry which is preliminary data.</text>
</comment>
<dbReference type="GO" id="GO:0008270">
    <property type="term" value="F:zinc ion binding"/>
    <property type="evidence" value="ECO:0007669"/>
    <property type="project" value="UniProtKB-KW"/>
</dbReference>
<evidence type="ECO:0000256" key="2">
    <source>
        <dbReference type="SAM" id="MobiDB-lite"/>
    </source>
</evidence>
<evidence type="ECO:0000256" key="1">
    <source>
        <dbReference type="PROSITE-ProRule" id="PRU00175"/>
    </source>
</evidence>
<sequence>MGNRANNNRSEFLPLNPINLPSEPSPNREGGITSVPTHQLNAHLLGNSLKVVASESSFKFSFTFDSLIEGTMSAYFFAAESLNAKGVTECYYIDTQRYPSPVTKPFSAAIDQVCPESFDFDLNKYSFQELTFADRKTYPVIVELRTIDAPNIIESSYIKFRIGGASWQPELIKQKFTYGPDVYELNEIFGHIGNEEESKECVVCLTNPKETLVVPCDHMCLCMDCANIMRSHYDSKCPMCRTEVQSLMHIIHT</sequence>
<dbReference type="GO" id="GO:0016567">
    <property type="term" value="P:protein ubiquitination"/>
    <property type="evidence" value="ECO:0007669"/>
    <property type="project" value="TreeGrafter"/>
</dbReference>
<dbReference type="EMBL" id="MPUH01001313">
    <property type="protein sequence ID" value="OMJ68548.1"/>
    <property type="molecule type" value="Genomic_DNA"/>
</dbReference>
<feature type="domain" description="RING-type" evidence="3">
    <location>
        <begin position="201"/>
        <end position="241"/>
    </location>
</feature>
<keyword evidence="5" id="KW-1185">Reference proteome</keyword>
<dbReference type="AlphaFoldDB" id="A0A1R2AVK4"/>
<dbReference type="PANTHER" id="PTHR22996">
    <property type="entry name" value="MAHOGUNIN"/>
    <property type="match status" value="1"/>
</dbReference>
<keyword evidence="1" id="KW-0479">Metal-binding</keyword>
<accession>A0A1R2AVK4</accession>
<dbReference type="InterPro" id="IPR001841">
    <property type="entry name" value="Znf_RING"/>
</dbReference>
<dbReference type="PROSITE" id="PS50089">
    <property type="entry name" value="ZF_RING_2"/>
    <property type="match status" value="1"/>
</dbReference>
<dbReference type="SUPFAM" id="SSF57850">
    <property type="entry name" value="RING/U-box"/>
    <property type="match status" value="1"/>
</dbReference>
<keyword evidence="1" id="KW-0862">Zinc</keyword>
<reference evidence="4 5" key="1">
    <citation type="submission" date="2016-11" db="EMBL/GenBank/DDBJ databases">
        <title>The macronuclear genome of Stentor coeruleus: a giant cell with tiny introns.</title>
        <authorList>
            <person name="Slabodnick M."/>
            <person name="Ruby J.G."/>
            <person name="Reiff S.B."/>
            <person name="Swart E.C."/>
            <person name="Gosai S."/>
            <person name="Prabakaran S."/>
            <person name="Witkowska E."/>
            <person name="Larue G.E."/>
            <person name="Fisher S."/>
            <person name="Freeman R.M."/>
            <person name="Gunawardena J."/>
            <person name="Chu W."/>
            <person name="Stover N.A."/>
            <person name="Gregory B.D."/>
            <person name="Nowacki M."/>
            <person name="Derisi J."/>
            <person name="Roy S.W."/>
            <person name="Marshall W.F."/>
            <person name="Sood P."/>
        </authorList>
    </citation>
    <scope>NUCLEOTIDE SEQUENCE [LARGE SCALE GENOMIC DNA]</scope>
    <source>
        <strain evidence="4">WM001</strain>
    </source>
</reference>
<protein>
    <recommendedName>
        <fullName evidence="3">RING-type domain-containing protein</fullName>
    </recommendedName>
</protein>
<gene>
    <name evidence="4" type="ORF">SteCoe_33968</name>
</gene>
<proteinExistence type="predicted"/>
<dbReference type="PANTHER" id="PTHR22996:SF0">
    <property type="entry name" value="RE60872P-RELATED"/>
    <property type="match status" value="1"/>
</dbReference>
<dbReference type="OrthoDB" id="311952at2759"/>
<dbReference type="Proteomes" id="UP000187209">
    <property type="component" value="Unassembled WGS sequence"/>
</dbReference>
<organism evidence="4 5">
    <name type="scientific">Stentor coeruleus</name>
    <dbReference type="NCBI Taxonomy" id="5963"/>
    <lineage>
        <taxon>Eukaryota</taxon>
        <taxon>Sar</taxon>
        <taxon>Alveolata</taxon>
        <taxon>Ciliophora</taxon>
        <taxon>Postciliodesmatophora</taxon>
        <taxon>Heterotrichea</taxon>
        <taxon>Heterotrichida</taxon>
        <taxon>Stentoridae</taxon>
        <taxon>Stentor</taxon>
    </lineage>
</organism>
<feature type="region of interest" description="Disordered" evidence="2">
    <location>
        <begin position="1"/>
        <end position="34"/>
    </location>
</feature>
<dbReference type="Gene3D" id="3.30.40.10">
    <property type="entry name" value="Zinc/RING finger domain, C3HC4 (zinc finger)"/>
    <property type="match status" value="1"/>
</dbReference>
<dbReference type="Pfam" id="PF13920">
    <property type="entry name" value="zf-C3HC4_3"/>
    <property type="match status" value="1"/>
</dbReference>
<name>A0A1R2AVK4_9CILI</name>
<evidence type="ECO:0000313" key="4">
    <source>
        <dbReference type="EMBL" id="OMJ68548.1"/>
    </source>
</evidence>
<dbReference type="GO" id="GO:0061630">
    <property type="term" value="F:ubiquitin protein ligase activity"/>
    <property type="evidence" value="ECO:0007669"/>
    <property type="project" value="UniProtKB-EC"/>
</dbReference>
<feature type="compositionally biased region" description="Polar residues" evidence="2">
    <location>
        <begin position="1"/>
        <end position="10"/>
    </location>
</feature>